<feature type="compositionally biased region" description="Acidic residues" evidence="11">
    <location>
        <begin position="14"/>
        <end position="31"/>
    </location>
</feature>
<proteinExistence type="predicted"/>
<keyword evidence="4" id="KW-0378">Hydrolase</keyword>
<evidence type="ECO:0000256" key="6">
    <source>
        <dbReference type="ARBA" id="ARBA00022840"/>
    </source>
</evidence>
<dbReference type="GO" id="GO:0005524">
    <property type="term" value="F:ATP binding"/>
    <property type="evidence" value="ECO:0007669"/>
    <property type="project" value="UniProtKB-KW"/>
</dbReference>
<feature type="region of interest" description="Disordered" evidence="11">
    <location>
        <begin position="131"/>
        <end position="165"/>
    </location>
</feature>
<dbReference type="SUPFAM" id="SSF100939">
    <property type="entry name" value="SPOC domain-like"/>
    <property type="match status" value="1"/>
</dbReference>
<feature type="region of interest" description="Disordered" evidence="11">
    <location>
        <begin position="13"/>
        <end position="82"/>
    </location>
</feature>
<dbReference type="AlphaFoldDB" id="A0A2C6KKF9"/>
<dbReference type="Pfam" id="PF02735">
    <property type="entry name" value="Ku"/>
    <property type="match status" value="1"/>
</dbReference>
<dbReference type="InterPro" id="IPR006164">
    <property type="entry name" value="DNA_bd_Ku70/Ku80"/>
</dbReference>
<feature type="region of interest" description="Disordered" evidence="11">
    <location>
        <begin position="778"/>
        <end position="822"/>
    </location>
</feature>
<dbReference type="OrthoDB" id="3249161at2759"/>
<evidence type="ECO:0000256" key="4">
    <source>
        <dbReference type="ARBA" id="ARBA00022801"/>
    </source>
</evidence>
<dbReference type="Gene3D" id="2.40.290.10">
    <property type="match status" value="1"/>
</dbReference>
<feature type="compositionally biased region" description="Basic and acidic residues" evidence="11">
    <location>
        <begin position="67"/>
        <end position="77"/>
    </location>
</feature>
<reference evidence="13 14" key="1">
    <citation type="journal article" date="2017" name="Int. J. Parasitol.">
        <title>The genome of the protozoan parasite Cystoisospora suis and a reverse vaccinology approach to identify vaccine candidates.</title>
        <authorList>
            <person name="Palmieri N."/>
            <person name="Shrestha A."/>
            <person name="Ruttkowski B."/>
            <person name="Beck T."/>
            <person name="Vogl C."/>
            <person name="Tomley F."/>
            <person name="Blake D.P."/>
            <person name="Joachim A."/>
        </authorList>
    </citation>
    <scope>NUCLEOTIDE SEQUENCE [LARGE SCALE GENOMIC DNA]</scope>
    <source>
        <strain evidence="13 14">Wien I</strain>
    </source>
</reference>
<evidence type="ECO:0000256" key="1">
    <source>
        <dbReference type="ARBA" id="ARBA00004123"/>
    </source>
</evidence>
<name>A0A2C6KKF9_9APIC</name>
<evidence type="ECO:0000256" key="8">
    <source>
        <dbReference type="ARBA" id="ARBA00023172"/>
    </source>
</evidence>
<dbReference type="GO" id="GO:0003690">
    <property type="term" value="F:double-stranded DNA binding"/>
    <property type="evidence" value="ECO:0007669"/>
    <property type="project" value="TreeGrafter"/>
</dbReference>
<dbReference type="InterPro" id="IPR005160">
    <property type="entry name" value="Ku_C"/>
</dbReference>
<feature type="domain" description="Ku" evidence="12">
    <location>
        <begin position="496"/>
        <end position="667"/>
    </location>
</feature>
<keyword evidence="6" id="KW-0067">ATP-binding</keyword>
<keyword evidence="7" id="KW-0238">DNA-binding</keyword>
<keyword evidence="14" id="KW-1185">Reference proteome</keyword>
<comment type="caution">
    <text evidence="13">The sequence shown here is derived from an EMBL/GenBank/DDBJ whole genome shotgun (WGS) entry which is preliminary data.</text>
</comment>
<evidence type="ECO:0000256" key="9">
    <source>
        <dbReference type="ARBA" id="ARBA00023204"/>
    </source>
</evidence>
<evidence type="ECO:0000313" key="13">
    <source>
        <dbReference type="EMBL" id="PHJ20990.1"/>
    </source>
</evidence>
<accession>A0A2C6KKF9</accession>
<feature type="compositionally biased region" description="Low complexity" evidence="11">
    <location>
        <begin position="799"/>
        <end position="812"/>
    </location>
</feature>
<keyword evidence="10" id="KW-0539">Nucleus</keyword>
<evidence type="ECO:0000313" key="14">
    <source>
        <dbReference type="Proteomes" id="UP000221165"/>
    </source>
</evidence>
<sequence>MVFDAEAAARFLFDDDFGDEEGEEDRDEDLFSLDFLKDTGSPRSRQAHPRGSSYSPQDEKEEETEGDTSHGTRDSEASKGGGLLSSRDEVVLWCVDCSAVPEDLFQPVPMTSHFGWGEGGGQRGQLVSIKEEEENDDEIQHGRRDRDSGRFRSDPDNFSAEEKKTLKMSSPWQEVMKACGSYLKRKIISGDRLIFGLFLAGTGETNNPLGFPNISAALPSVEEIDIHTIRCVNDLAKMDRNAFIAEFGHPVKDHKTEKPALADLFWMISHALGGAVAAHRKGGTSARAMTQRVMFFTADDNPCAGVSREAKSAAIQRLKDMQEDGVDFLLVPLEAQGRPPFEMERFWADALLLDGEGDDKKGGPSAYKRQVRMRMDAINDNIRLVDRTQRVLSVLPLHLRPSLQLPVCILSSVRSQGLPRPYMYLTADEEQQPLRPGTTLAFADLTDSKAVRRGEDLDDEDMLLTGAPPPPSSRGEEKAQGGDEEEQLEKDLLMKLQMLGPSIIGCYTEAGGEKISLSWKDMQAVKAFGPPGLWVLCCKPVSSLARHLNISSPFFVTTTSAAAAASGRQAVAAAQRAARDAGIPEGTAREQEKLFSALIMVLSKKNMAMIVRYVPKNNALVGLAALIPQLEEVDSFGNTLQAPGMHLLRLPFADDIRSFDFPWTSLESFDGMVEERSLFDTEDSRDASGVDDKAMKEEQVRRAMDVLSGLMVDDFHPHQLSNDALQRHFAIIEALALGMSEPDIPPPTLVPDEEVLTRLRPQILEWKKSVYGTDEESFVPATPRLTGTKRTAPANTGRSSSSKKSMKDSSLSQGSPNAAAPIPDTEFKALYQANRVESLTVAKLKAWIISKGEHPHGLKNDLVEQAKQIWNTESTHKK</sequence>
<evidence type="ECO:0000256" key="7">
    <source>
        <dbReference type="ARBA" id="ARBA00023125"/>
    </source>
</evidence>
<evidence type="ECO:0000256" key="3">
    <source>
        <dbReference type="ARBA" id="ARBA00022763"/>
    </source>
</evidence>
<evidence type="ECO:0000256" key="10">
    <source>
        <dbReference type="ARBA" id="ARBA00023242"/>
    </source>
</evidence>
<keyword evidence="9" id="KW-0234">DNA repair</keyword>
<evidence type="ECO:0000256" key="2">
    <source>
        <dbReference type="ARBA" id="ARBA00022741"/>
    </source>
</evidence>
<evidence type="ECO:0000259" key="12">
    <source>
        <dbReference type="SMART" id="SM00559"/>
    </source>
</evidence>
<dbReference type="SUPFAM" id="SSF53300">
    <property type="entry name" value="vWA-like"/>
    <property type="match status" value="1"/>
</dbReference>
<gene>
    <name evidence="13" type="ORF">CSUI_005167</name>
</gene>
<dbReference type="InterPro" id="IPR036465">
    <property type="entry name" value="vWFA_dom_sf"/>
</dbReference>
<dbReference type="GO" id="GO:0000723">
    <property type="term" value="P:telomere maintenance"/>
    <property type="evidence" value="ECO:0007669"/>
    <property type="project" value="TreeGrafter"/>
</dbReference>
<dbReference type="GO" id="GO:0006310">
    <property type="term" value="P:DNA recombination"/>
    <property type="evidence" value="ECO:0007669"/>
    <property type="project" value="UniProtKB-KW"/>
</dbReference>
<keyword evidence="8" id="KW-0233">DNA recombination</keyword>
<dbReference type="GeneID" id="94428557"/>
<protein>
    <submittedName>
        <fullName evidence="13">Atp-dependent dna helicase 70 kDa subunit</fullName>
    </submittedName>
</protein>
<dbReference type="GO" id="GO:0016787">
    <property type="term" value="F:hydrolase activity"/>
    <property type="evidence" value="ECO:0007669"/>
    <property type="project" value="UniProtKB-KW"/>
</dbReference>
<dbReference type="Pfam" id="PF03731">
    <property type="entry name" value="Ku_N"/>
    <property type="match status" value="1"/>
</dbReference>
<dbReference type="GO" id="GO:0003678">
    <property type="term" value="F:DNA helicase activity"/>
    <property type="evidence" value="ECO:0007669"/>
    <property type="project" value="InterPro"/>
</dbReference>
<keyword evidence="5 13" id="KW-0347">Helicase</keyword>
<evidence type="ECO:0000256" key="11">
    <source>
        <dbReference type="SAM" id="MobiDB-lite"/>
    </source>
</evidence>
<dbReference type="GO" id="GO:0043564">
    <property type="term" value="C:Ku70:Ku80 complex"/>
    <property type="evidence" value="ECO:0007669"/>
    <property type="project" value="TreeGrafter"/>
</dbReference>
<feature type="region of interest" description="Disordered" evidence="11">
    <location>
        <begin position="454"/>
        <end position="487"/>
    </location>
</feature>
<dbReference type="PANTHER" id="PTHR12604:SF2">
    <property type="entry name" value="X-RAY REPAIR CROSS-COMPLEMENTING PROTEIN 6"/>
    <property type="match status" value="1"/>
</dbReference>
<organism evidence="13 14">
    <name type="scientific">Cystoisospora suis</name>
    <dbReference type="NCBI Taxonomy" id="483139"/>
    <lineage>
        <taxon>Eukaryota</taxon>
        <taxon>Sar</taxon>
        <taxon>Alveolata</taxon>
        <taxon>Apicomplexa</taxon>
        <taxon>Conoidasida</taxon>
        <taxon>Coccidia</taxon>
        <taxon>Eucoccidiorida</taxon>
        <taxon>Eimeriorina</taxon>
        <taxon>Sarcocystidae</taxon>
        <taxon>Cystoisospora</taxon>
    </lineage>
</organism>
<comment type="subcellular location">
    <subcellularLocation>
        <location evidence="1">Nucleus</location>
    </subcellularLocation>
</comment>
<dbReference type="RefSeq" id="XP_067922675.1">
    <property type="nucleotide sequence ID" value="XM_068065346.1"/>
</dbReference>
<evidence type="ECO:0000256" key="5">
    <source>
        <dbReference type="ARBA" id="ARBA00022806"/>
    </source>
</evidence>
<dbReference type="GO" id="GO:0042162">
    <property type="term" value="F:telomeric DNA binding"/>
    <property type="evidence" value="ECO:0007669"/>
    <property type="project" value="TreeGrafter"/>
</dbReference>
<feature type="compositionally biased region" description="Basic and acidic residues" evidence="11">
    <location>
        <begin position="138"/>
        <end position="165"/>
    </location>
</feature>
<dbReference type="SMART" id="SM00559">
    <property type="entry name" value="Ku78"/>
    <property type="match status" value="1"/>
</dbReference>
<dbReference type="Gene3D" id="1.10.1600.10">
    <property type="match status" value="1"/>
</dbReference>
<keyword evidence="2" id="KW-0547">Nucleotide-binding</keyword>
<dbReference type="EMBL" id="MIGC01002484">
    <property type="protein sequence ID" value="PHJ20990.1"/>
    <property type="molecule type" value="Genomic_DNA"/>
</dbReference>
<dbReference type="VEuPathDB" id="ToxoDB:CSUI_005167"/>
<dbReference type="PANTHER" id="PTHR12604">
    <property type="entry name" value="KU AUTOANTIGEN DNA HELICASE"/>
    <property type="match status" value="1"/>
</dbReference>
<dbReference type="InterPro" id="IPR016194">
    <property type="entry name" value="SPOC-like_C_dom_sf"/>
</dbReference>
<keyword evidence="3" id="KW-0227">DNA damage</keyword>
<dbReference type="Proteomes" id="UP000221165">
    <property type="component" value="Unassembled WGS sequence"/>
</dbReference>
<dbReference type="Gene3D" id="3.40.50.410">
    <property type="entry name" value="von Willebrand factor, type A domain"/>
    <property type="match status" value="1"/>
</dbReference>
<dbReference type="InterPro" id="IPR005161">
    <property type="entry name" value="Ku_N"/>
</dbReference>
<dbReference type="GO" id="GO:0006303">
    <property type="term" value="P:double-strand break repair via nonhomologous end joining"/>
    <property type="evidence" value="ECO:0007669"/>
    <property type="project" value="InterPro"/>
</dbReference>
<dbReference type="Pfam" id="PF03730">
    <property type="entry name" value="Ku_C"/>
    <property type="match status" value="1"/>
</dbReference>